<feature type="domain" description="HPP transmembrane region" evidence="3">
    <location>
        <begin position="1"/>
        <end position="59"/>
    </location>
</feature>
<dbReference type="OrthoDB" id="2016548at2759"/>
<dbReference type="Proteomes" id="UP001143981">
    <property type="component" value="Unassembled WGS sequence"/>
</dbReference>
<protein>
    <recommendedName>
        <fullName evidence="3">HPP transmembrane region domain-containing protein</fullName>
    </recommendedName>
</protein>
<dbReference type="PANTHER" id="PTHR33741:SF5">
    <property type="entry name" value="TRANSMEMBRANE PROTEIN DDB_G0269096-RELATED"/>
    <property type="match status" value="1"/>
</dbReference>
<feature type="transmembrane region" description="Helical" evidence="2">
    <location>
        <begin position="30"/>
        <end position="51"/>
    </location>
</feature>
<sequence length="150" mass="16253">MGLTNCYHPPAGATALLGGYFSADIERVGWWFPLYPVLPVSLILVAVGVILNNICRVYPIYWFTAADAPKVSVELPVHKSQQATHDSDPVPQEPASTTSSNTRDDSAIPSPEIHADREAGDGTEIAWLRTRVQGLEQEVAELRGATARAD</sequence>
<dbReference type="EMBL" id="JANBOI010000616">
    <property type="protein sequence ID" value="KAJ1729420.1"/>
    <property type="molecule type" value="Genomic_DNA"/>
</dbReference>
<keyword evidence="5" id="KW-1185">Reference proteome</keyword>
<dbReference type="InterPro" id="IPR058581">
    <property type="entry name" value="TM_HPP"/>
</dbReference>
<organism evidence="4 5">
    <name type="scientific">Coemansia biformis</name>
    <dbReference type="NCBI Taxonomy" id="1286918"/>
    <lineage>
        <taxon>Eukaryota</taxon>
        <taxon>Fungi</taxon>
        <taxon>Fungi incertae sedis</taxon>
        <taxon>Zoopagomycota</taxon>
        <taxon>Kickxellomycotina</taxon>
        <taxon>Kickxellomycetes</taxon>
        <taxon>Kickxellales</taxon>
        <taxon>Kickxellaceae</taxon>
        <taxon>Coemansia</taxon>
    </lineage>
</organism>
<gene>
    <name evidence="4" type="ORF">LPJ61_003532</name>
</gene>
<evidence type="ECO:0000313" key="4">
    <source>
        <dbReference type="EMBL" id="KAJ1729420.1"/>
    </source>
</evidence>
<evidence type="ECO:0000259" key="3">
    <source>
        <dbReference type="Pfam" id="PF04982"/>
    </source>
</evidence>
<dbReference type="PANTHER" id="PTHR33741">
    <property type="entry name" value="TRANSMEMBRANE PROTEIN DDB_G0269096-RELATED"/>
    <property type="match status" value="1"/>
</dbReference>
<keyword evidence="2" id="KW-0812">Transmembrane</keyword>
<dbReference type="AlphaFoldDB" id="A0A9W7YDP4"/>
<dbReference type="InterPro" id="IPR007065">
    <property type="entry name" value="HPP"/>
</dbReference>
<proteinExistence type="predicted"/>
<dbReference type="Pfam" id="PF04982">
    <property type="entry name" value="TM_HPP"/>
    <property type="match status" value="1"/>
</dbReference>
<reference evidence="4" key="1">
    <citation type="submission" date="2022-07" db="EMBL/GenBank/DDBJ databases">
        <title>Phylogenomic reconstructions and comparative analyses of Kickxellomycotina fungi.</title>
        <authorList>
            <person name="Reynolds N.K."/>
            <person name="Stajich J.E."/>
            <person name="Barry K."/>
            <person name="Grigoriev I.V."/>
            <person name="Crous P."/>
            <person name="Smith M.E."/>
        </authorList>
    </citation>
    <scope>NUCLEOTIDE SEQUENCE</scope>
    <source>
        <strain evidence="4">BCRC 34381</strain>
    </source>
</reference>
<evidence type="ECO:0000256" key="2">
    <source>
        <dbReference type="SAM" id="Phobius"/>
    </source>
</evidence>
<evidence type="ECO:0000313" key="5">
    <source>
        <dbReference type="Proteomes" id="UP001143981"/>
    </source>
</evidence>
<accession>A0A9W7YDP4</accession>
<keyword evidence="2" id="KW-1133">Transmembrane helix</keyword>
<comment type="caution">
    <text evidence="4">The sequence shown here is derived from an EMBL/GenBank/DDBJ whole genome shotgun (WGS) entry which is preliminary data.</text>
</comment>
<keyword evidence="2" id="KW-0472">Membrane</keyword>
<evidence type="ECO:0000256" key="1">
    <source>
        <dbReference type="SAM" id="MobiDB-lite"/>
    </source>
</evidence>
<name>A0A9W7YDP4_9FUNG</name>
<feature type="region of interest" description="Disordered" evidence="1">
    <location>
        <begin position="77"/>
        <end position="120"/>
    </location>
</feature>